<accession>A0A6J7X788</accession>
<evidence type="ECO:0000313" key="1">
    <source>
        <dbReference type="EMBL" id="CAB5225756.1"/>
    </source>
</evidence>
<proteinExistence type="predicted"/>
<sequence length="434" mass="46559">MSGILKAKVGNELIPIYRNVTVNYQGNSFPNISGKAQSGEILMICIDNGGANGFAVQTTSNGTYSIDWGDGTIESGTSTAFTTQTAANNLTVQVSHTYVENNGSGLGVWIPEWKVWVYTVRIYNASSDIKYFKVAKTSAQYTQQNSCVAWAEINVPSLVNISQMWSNGVAISPLRSPFLKKVNIYDASNVTSLDYFAYNCGGFEDFNFPAMPLATSRTYALHGTGLINPTIGTFYAGGASCSMTYFMANMLRQRTCTFTASDWGSVSSTAYMFDGDSALDEVHLPAGIGNDKIIDGTNTFNNCNNLTHLTNLEFWGSRTSNCNFTNIFGRCEKLAQSLTIGAKLSKISLGGSSTVPLPIPSLRLTNTTSIWGGSAPHCDVSYCTPMDATALNNLANDLVATGNFAGKTYKVTGCTGANTFDQTIITNVGGIVQN</sequence>
<reference evidence="1" key="1">
    <citation type="submission" date="2020-05" db="EMBL/GenBank/DDBJ databases">
        <authorList>
            <person name="Chiriac C."/>
            <person name="Salcher M."/>
            <person name="Ghai R."/>
            <person name="Kavagutti S V."/>
        </authorList>
    </citation>
    <scope>NUCLEOTIDE SEQUENCE</scope>
</reference>
<protein>
    <submittedName>
        <fullName evidence="1">Uncharacterized protein</fullName>
    </submittedName>
</protein>
<name>A0A6J7X788_9CAUD</name>
<organism evidence="1">
    <name type="scientific">uncultured Caudovirales phage</name>
    <dbReference type="NCBI Taxonomy" id="2100421"/>
    <lineage>
        <taxon>Viruses</taxon>
        <taxon>Duplodnaviria</taxon>
        <taxon>Heunggongvirae</taxon>
        <taxon>Uroviricota</taxon>
        <taxon>Caudoviricetes</taxon>
        <taxon>Peduoviridae</taxon>
        <taxon>Maltschvirus</taxon>
        <taxon>Maltschvirus maltsch</taxon>
    </lineage>
</organism>
<dbReference type="EMBL" id="LR798354">
    <property type="protein sequence ID" value="CAB5225756.1"/>
    <property type="molecule type" value="Genomic_DNA"/>
</dbReference>
<gene>
    <name evidence="1" type="ORF">UFOVP756_2</name>
</gene>